<protein>
    <recommendedName>
        <fullName evidence="1">2EXR domain-containing protein</fullName>
    </recommendedName>
</protein>
<dbReference type="Proteomes" id="UP001302321">
    <property type="component" value="Unassembled WGS sequence"/>
</dbReference>
<feature type="domain" description="2EXR" evidence="1">
    <location>
        <begin position="9"/>
        <end position="99"/>
    </location>
</feature>
<name>A0AAN6W294_9PEZI</name>
<accession>A0AAN6W294</accession>
<dbReference type="EMBL" id="MU866379">
    <property type="protein sequence ID" value="KAK4172962.1"/>
    <property type="molecule type" value="Genomic_DNA"/>
</dbReference>
<reference evidence="2" key="2">
    <citation type="submission" date="2023-05" db="EMBL/GenBank/DDBJ databases">
        <authorList>
            <consortium name="Lawrence Berkeley National Laboratory"/>
            <person name="Steindorff A."/>
            <person name="Hensen N."/>
            <person name="Bonometti L."/>
            <person name="Westerberg I."/>
            <person name="Brannstrom I.O."/>
            <person name="Guillou S."/>
            <person name="Cros-Aarteil S."/>
            <person name="Calhoun S."/>
            <person name="Haridas S."/>
            <person name="Kuo A."/>
            <person name="Mondo S."/>
            <person name="Pangilinan J."/>
            <person name="Riley R."/>
            <person name="Labutti K."/>
            <person name="Andreopoulos B."/>
            <person name="Lipzen A."/>
            <person name="Chen C."/>
            <person name="Yanf M."/>
            <person name="Daum C."/>
            <person name="Ng V."/>
            <person name="Clum A."/>
            <person name="Ohm R."/>
            <person name="Martin F."/>
            <person name="Silar P."/>
            <person name="Natvig D."/>
            <person name="Lalanne C."/>
            <person name="Gautier V."/>
            <person name="Ament-Velasquez S.L."/>
            <person name="Kruys A."/>
            <person name="Hutchinson M.I."/>
            <person name="Powell A.J."/>
            <person name="Barry K."/>
            <person name="Miller A.N."/>
            <person name="Grigoriev I.V."/>
            <person name="Debuchy R."/>
            <person name="Gladieux P."/>
            <person name="Thoren M.H."/>
            <person name="Johannesson H."/>
        </authorList>
    </citation>
    <scope>NUCLEOTIDE SEQUENCE</scope>
    <source>
        <strain evidence="2">CBS 892.96</strain>
    </source>
</reference>
<dbReference type="Pfam" id="PF20150">
    <property type="entry name" value="2EXR"/>
    <property type="match status" value="1"/>
</dbReference>
<evidence type="ECO:0000313" key="2">
    <source>
        <dbReference type="EMBL" id="KAK4172962.1"/>
    </source>
</evidence>
<evidence type="ECO:0000313" key="3">
    <source>
        <dbReference type="Proteomes" id="UP001302321"/>
    </source>
</evidence>
<comment type="caution">
    <text evidence="2">The sequence shown here is derived from an EMBL/GenBank/DDBJ whole genome shotgun (WGS) entry which is preliminary data.</text>
</comment>
<dbReference type="AlphaFoldDB" id="A0AAN6W294"/>
<gene>
    <name evidence="2" type="ORF">QBC36DRAFT_336800</name>
</gene>
<sequence>MPPSDTPSPQFQQLPAEIRCHIWRFCFRQRTASVGWITPQAPTPTTLKLWPLKESSQPIAMVCYEAKNETILYRKSIEDLGLASIARPSRWLNTSTDTLYIQPPDPYPERSLSTDSALMLQRLIFSGIAISFHHRLLTDWGMWEKCSPNSTLYEIWKQLEELAKTSSFQPQRWRVVVMESDFLLTRDEALSSGLWGPFAEPGDVAYHHVDKIRDNQQHAVWRALSLHLANQMRLNFQSGAMCGRMYDWHLQSPELVKEREEEYRVRLSAAETSSQWLDCEGRRAHVERSCLGTRVSVSSWQKGKWIGLCDNLSRETLLISVVKLQWHLYEPQA</sequence>
<evidence type="ECO:0000259" key="1">
    <source>
        <dbReference type="Pfam" id="PF20150"/>
    </source>
</evidence>
<reference evidence="2" key="1">
    <citation type="journal article" date="2023" name="Mol. Phylogenet. Evol.">
        <title>Genome-scale phylogeny and comparative genomics of the fungal order Sordariales.</title>
        <authorList>
            <person name="Hensen N."/>
            <person name="Bonometti L."/>
            <person name="Westerberg I."/>
            <person name="Brannstrom I.O."/>
            <person name="Guillou S."/>
            <person name="Cros-Aarteil S."/>
            <person name="Calhoun S."/>
            <person name="Haridas S."/>
            <person name="Kuo A."/>
            <person name="Mondo S."/>
            <person name="Pangilinan J."/>
            <person name="Riley R."/>
            <person name="LaButti K."/>
            <person name="Andreopoulos B."/>
            <person name="Lipzen A."/>
            <person name="Chen C."/>
            <person name="Yan M."/>
            <person name="Daum C."/>
            <person name="Ng V."/>
            <person name="Clum A."/>
            <person name="Steindorff A."/>
            <person name="Ohm R.A."/>
            <person name="Martin F."/>
            <person name="Silar P."/>
            <person name="Natvig D.O."/>
            <person name="Lalanne C."/>
            <person name="Gautier V."/>
            <person name="Ament-Velasquez S.L."/>
            <person name="Kruys A."/>
            <person name="Hutchinson M.I."/>
            <person name="Powell A.J."/>
            <person name="Barry K."/>
            <person name="Miller A.N."/>
            <person name="Grigoriev I.V."/>
            <person name="Debuchy R."/>
            <person name="Gladieux P."/>
            <person name="Hiltunen Thoren M."/>
            <person name="Johannesson H."/>
        </authorList>
    </citation>
    <scope>NUCLEOTIDE SEQUENCE</scope>
    <source>
        <strain evidence="2">CBS 892.96</strain>
    </source>
</reference>
<dbReference type="InterPro" id="IPR045518">
    <property type="entry name" value="2EXR"/>
</dbReference>
<keyword evidence="3" id="KW-1185">Reference proteome</keyword>
<organism evidence="2 3">
    <name type="scientific">Triangularia setosa</name>
    <dbReference type="NCBI Taxonomy" id="2587417"/>
    <lineage>
        <taxon>Eukaryota</taxon>
        <taxon>Fungi</taxon>
        <taxon>Dikarya</taxon>
        <taxon>Ascomycota</taxon>
        <taxon>Pezizomycotina</taxon>
        <taxon>Sordariomycetes</taxon>
        <taxon>Sordariomycetidae</taxon>
        <taxon>Sordariales</taxon>
        <taxon>Podosporaceae</taxon>
        <taxon>Triangularia</taxon>
    </lineage>
</organism>
<proteinExistence type="predicted"/>